<keyword evidence="2" id="KW-1185">Reference proteome</keyword>
<accession>A0ACC3YN52</accession>
<dbReference type="Proteomes" id="UP000805649">
    <property type="component" value="Unassembled WGS sequence"/>
</dbReference>
<comment type="caution">
    <text evidence="1">The sequence shown here is derived from an EMBL/GenBank/DDBJ whole genome shotgun (WGS) entry which is preliminary data.</text>
</comment>
<sequence>MSGQHPAMIQDNSQGQLQGSQHRNFGNGAVNDLPRQLPGLTAAPNSFHLEEAQNMVGFMNMADMYDMDDIASDSGDTYSTSYMGHQGFQGHMPDTTTFQLQQPAPVLYGHQNHPDPVQEQGLNGLLSSSNNVMPSFNNLEYPVDNYAAGHHPDIPVPSELSFSYTPFITQLPNINGPNVVRGGYTEKLANACSIPLGVPQEVFEQRCADIMATLASNTANVLPLPSPKVKHIPDPGVPSEAYKIRQKPARIRITPLLPKQKVEHYKPVQDLPEGPEKEAAKEYNNKVSKARSGRDKARNNEAANRTRDRKKRAMVYRAEALAKKRAESNFWKARAIGLGAGVNDWENLDGVVKREMVADQRFDPFDFVNDELIEAAEGFQEEQQQQQQQEIVQVGKKAQKGKKRKATEME</sequence>
<gene>
    <name evidence="1" type="ORF">CTRU02_212301</name>
</gene>
<evidence type="ECO:0000313" key="2">
    <source>
        <dbReference type="Proteomes" id="UP000805649"/>
    </source>
</evidence>
<evidence type="ECO:0000313" key="1">
    <source>
        <dbReference type="EMBL" id="KAL0933338.1"/>
    </source>
</evidence>
<proteinExistence type="predicted"/>
<name>A0ACC3YN52_COLTU</name>
<reference evidence="1 2" key="1">
    <citation type="journal article" date="2020" name="Phytopathology">
        <title>Genome Sequence Resources of Colletotrichum truncatum, C. plurivorum, C. musicola, and C. sojae: Four Species Pathogenic to Soybean (Glycine max).</title>
        <authorList>
            <person name="Rogerio F."/>
            <person name="Boufleur T.R."/>
            <person name="Ciampi-Guillardi M."/>
            <person name="Sukno S.A."/>
            <person name="Thon M.R."/>
            <person name="Massola Junior N.S."/>
            <person name="Baroncelli R."/>
        </authorList>
    </citation>
    <scope>NUCLEOTIDE SEQUENCE [LARGE SCALE GENOMIC DNA]</scope>
    <source>
        <strain evidence="1 2">CMES1059</strain>
    </source>
</reference>
<organism evidence="1 2">
    <name type="scientific">Colletotrichum truncatum</name>
    <name type="common">Anthracnose fungus</name>
    <name type="synonym">Colletotrichum capsici</name>
    <dbReference type="NCBI Taxonomy" id="5467"/>
    <lineage>
        <taxon>Eukaryota</taxon>
        <taxon>Fungi</taxon>
        <taxon>Dikarya</taxon>
        <taxon>Ascomycota</taxon>
        <taxon>Pezizomycotina</taxon>
        <taxon>Sordariomycetes</taxon>
        <taxon>Hypocreomycetidae</taxon>
        <taxon>Glomerellales</taxon>
        <taxon>Glomerellaceae</taxon>
        <taxon>Colletotrichum</taxon>
        <taxon>Colletotrichum truncatum species complex</taxon>
    </lineage>
</organism>
<protein>
    <submittedName>
        <fullName evidence="1">Uncharacterized protein</fullName>
    </submittedName>
</protein>
<dbReference type="EMBL" id="VUJX02000008">
    <property type="protein sequence ID" value="KAL0933338.1"/>
    <property type="molecule type" value="Genomic_DNA"/>
</dbReference>